<dbReference type="InterPro" id="IPR036844">
    <property type="entry name" value="Hint_dom_sf"/>
</dbReference>
<protein>
    <submittedName>
        <fullName evidence="1">Uncharacterized protein</fullName>
    </submittedName>
</protein>
<gene>
    <name evidence="1" type="ORF">LCGC14_2726750</name>
</gene>
<evidence type="ECO:0000313" key="1">
    <source>
        <dbReference type="EMBL" id="KKK90072.1"/>
    </source>
</evidence>
<reference evidence="1" key="1">
    <citation type="journal article" date="2015" name="Nature">
        <title>Complex archaea that bridge the gap between prokaryotes and eukaryotes.</title>
        <authorList>
            <person name="Spang A."/>
            <person name="Saw J.H."/>
            <person name="Jorgensen S.L."/>
            <person name="Zaremba-Niedzwiedzka K."/>
            <person name="Martijn J."/>
            <person name="Lind A.E."/>
            <person name="van Eijk R."/>
            <person name="Schleper C."/>
            <person name="Guy L."/>
            <person name="Ettema T.J."/>
        </authorList>
    </citation>
    <scope>NUCLEOTIDE SEQUENCE</scope>
</reference>
<dbReference type="PROSITE" id="PS50818">
    <property type="entry name" value="INTEIN_C_TER"/>
    <property type="match status" value="1"/>
</dbReference>
<feature type="non-terminal residue" evidence="1">
    <location>
        <position position="1"/>
    </location>
</feature>
<dbReference type="Gene3D" id="2.170.16.10">
    <property type="entry name" value="Hedgehog/Intein (Hint) domain"/>
    <property type="match status" value="1"/>
</dbReference>
<sequence>SRTFKKNDFEGCWILRVVGKSSRRTFADKIGFRINRKKERLLKSINPECKGWRTNDQDVIIGVKEAMQLAWDILPLPRKSHRSLFAARWGCQNVQRETLKKVCGLLRERGVLPPKVLSDIVDRDLMTVPVVSIEHDQKYCYDLSVNSEESYVAGGFLSHNTTAGVLGMIYKGPYLLSNMRDPARFFGLMSKSKIAFGIYATSLSKVSKVDFSDILEKIDACPYFNEMFPRLKHLTRSIRWPQKNMEMSYGSRELHALGENLYAFLMDEVNFMREKRDKDRGIVVGQAYDLYNATHSRIRSRFIRPGGTIPGIMLLMSSRNAQTSFLEAKLKKVQGSEYTFVSDYALWEVKSPKKYILSRFSVEVGDRISQSRMLEPDEKPRPNVKVVEGIPGEFKPSFEEDIDQALREIAGVATFNISPLIRDRQSI</sequence>
<feature type="non-terminal residue" evidence="1">
    <location>
        <position position="427"/>
    </location>
</feature>
<dbReference type="InterPro" id="IPR030934">
    <property type="entry name" value="Intein_C"/>
</dbReference>
<dbReference type="EMBL" id="LAZR01049256">
    <property type="protein sequence ID" value="KKK90072.1"/>
    <property type="molecule type" value="Genomic_DNA"/>
</dbReference>
<dbReference type="AlphaFoldDB" id="A0A0F8Z8G4"/>
<accession>A0A0F8Z8G4</accession>
<comment type="caution">
    <text evidence="1">The sequence shown here is derived from an EMBL/GenBank/DDBJ whole genome shotgun (WGS) entry which is preliminary data.</text>
</comment>
<organism evidence="1">
    <name type="scientific">marine sediment metagenome</name>
    <dbReference type="NCBI Taxonomy" id="412755"/>
    <lineage>
        <taxon>unclassified sequences</taxon>
        <taxon>metagenomes</taxon>
        <taxon>ecological metagenomes</taxon>
    </lineage>
</organism>
<proteinExistence type="predicted"/>
<name>A0A0F8Z8G4_9ZZZZ</name>
<dbReference type="SUPFAM" id="SSF51294">
    <property type="entry name" value="Hedgehog/intein (Hint) domain"/>
    <property type="match status" value="1"/>
</dbReference>